<sequence length="1149" mass="123263">MGGSGTRGRSPCAFAQRQPRHGVNVSTRPDDEPTDKPGDQEDPASSREDRVRGGFFQPDATRTPHHGQEDGASEPAARRSSPPDDDDELPQDAGFPFGFDPTVLFGGARSGAAGRGAAGRADRPGEASGDGGDGAGGSGTPRSRGREGRRGPGPLALTIMILAGLAVVLLFLSRTWTEVLWFSQLGFSRVVWTQWIAAGAMFIVGTLIMFLAVLAAMTRAYRAREITLPYDEASRNLESYRTAFEPMRKPLTFIVPALLGVFAAGLELVPHWREVMLALNSQSFGTTDPQFGLDVSFYVFILPVLTTVVSYLSRVVIFAGLASVVVHYLYGGISVARQPHFTKAARIHLSVFLALFALLRAADYWLSRYQALYSSNTKFDGASYTDVNAVIPANAILAAIAAVIAVLFIASVRARSWKLPVTGVVVMIASALLIGTGYPLVIQRFVVDPNAQREEAPYIQRNINATLTAYGLDGIETTNYNAATTAQAGQLKEDAESTTSIRLLDPNLVSATFKQLQQNKQYYSFASSLNVDRYNVEGQSRDTVIAVRELNLDGLDAGQRTWINEHTVYTHGYGMVTAYGNTVASGGYPSFWEGGIPSSGDLGEYEPRIYFGQQSPSYSIVGGDDGGSPRELDYPDDKSDSGQVNTTFAGNGGPDVSNPWNRLLYAVRFQEMNILFSQEVRDGSQILYNRNPAQRVSKVAPWLTLDGNPYPAVVDDDDDPSTPKRVVWILDGYTTTNNYPYAQHESLEDSMSDATTGQASLLGAPEKSNYVRNSVKAVVDAYDGAVTLYEWDEQDPILAAWSKVFPGSVTPMSQMSADLMAHMRYPEDLFKVQRTVMAKYHVTNPEDFYSGGDFWKVPDDPTKSGAGAQAPYYLTLKMPDQDKASFSLSSVYIIGGNTDRNVLTGFMAVDSETASGEPGVRNPDYGKLRLLELPRSSNVSGPGQVQNNFDSDSTASQVLNLLSQQGSQVIKGNLLTLPVGGGLLYVQPVYVQSSSGTQYPLLRKVLVSFGDKVGFADTLSEALDQVFGGDSGAQTGEDVVDGDAAAANNTSDEQAAAGAADGDGAAASAAPSEAAGAEPTQADTPAPGEGAATGDAQTRLDTALVDARSAMTAANEAMKNGDWTAYGEAQTRLNDALNRAVAAQEELKK</sequence>
<organism evidence="7 8">
    <name type="scientific">Actinomyces urogenitalis</name>
    <dbReference type="NCBI Taxonomy" id="103621"/>
    <lineage>
        <taxon>Bacteria</taxon>
        <taxon>Bacillati</taxon>
        <taxon>Actinomycetota</taxon>
        <taxon>Actinomycetes</taxon>
        <taxon>Actinomycetales</taxon>
        <taxon>Actinomycetaceae</taxon>
        <taxon>Actinomyces</taxon>
    </lineage>
</organism>
<feature type="transmembrane region" description="Helical" evidence="5">
    <location>
        <begin position="192"/>
        <end position="216"/>
    </location>
</feature>
<evidence type="ECO:0000256" key="6">
    <source>
        <dbReference type="SAM" id="MobiDB-lite"/>
    </source>
</evidence>
<dbReference type="AlphaFoldDB" id="A0A2I1KRN0"/>
<feature type="compositionally biased region" description="Basic and acidic residues" evidence="6">
    <location>
        <begin position="28"/>
        <end position="52"/>
    </location>
</feature>
<evidence type="ECO:0000256" key="5">
    <source>
        <dbReference type="HAMAP-Rule" id="MF_01600"/>
    </source>
</evidence>
<feature type="transmembrane region" description="Helical" evidence="5">
    <location>
        <begin position="421"/>
        <end position="441"/>
    </location>
</feature>
<feature type="transmembrane region" description="Helical" evidence="5">
    <location>
        <begin position="297"/>
        <end position="326"/>
    </location>
</feature>
<comment type="similarity">
    <text evidence="5">Belongs to the UPF0182 family.</text>
</comment>
<dbReference type="Proteomes" id="UP000234778">
    <property type="component" value="Unassembled WGS sequence"/>
</dbReference>
<feature type="region of interest" description="Disordered" evidence="6">
    <location>
        <begin position="1051"/>
        <end position="1096"/>
    </location>
</feature>
<dbReference type="EMBL" id="PKHA01000009">
    <property type="protein sequence ID" value="PKY98257.1"/>
    <property type="molecule type" value="Genomic_DNA"/>
</dbReference>
<feature type="region of interest" description="Disordered" evidence="6">
    <location>
        <begin position="615"/>
        <end position="641"/>
    </location>
</feature>
<name>A0A2I1KRN0_9ACTO</name>
<keyword evidence="3 5" id="KW-1133">Transmembrane helix</keyword>
<feature type="compositionally biased region" description="Gly residues" evidence="6">
    <location>
        <begin position="128"/>
        <end position="139"/>
    </location>
</feature>
<evidence type="ECO:0000256" key="3">
    <source>
        <dbReference type="ARBA" id="ARBA00022989"/>
    </source>
</evidence>
<feature type="compositionally biased region" description="Low complexity" evidence="6">
    <location>
        <begin position="1051"/>
        <end position="1079"/>
    </location>
</feature>
<dbReference type="HAMAP" id="MF_01600">
    <property type="entry name" value="UPF0182"/>
    <property type="match status" value="1"/>
</dbReference>
<accession>A0A2I1KRN0</accession>
<evidence type="ECO:0000313" key="7">
    <source>
        <dbReference type="EMBL" id="PKY98257.1"/>
    </source>
</evidence>
<comment type="subcellular location">
    <subcellularLocation>
        <location evidence="5">Cell membrane</location>
        <topology evidence="5">Multi-pass membrane protein</topology>
    </subcellularLocation>
</comment>
<keyword evidence="1 5" id="KW-1003">Cell membrane</keyword>
<evidence type="ECO:0000256" key="1">
    <source>
        <dbReference type="ARBA" id="ARBA00022475"/>
    </source>
</evidence>
<evidence type="ECO:0000256" key="2">
    <source>
        <dbReference type="ARBA" id="ARBA00022692"/>
    </source>
</evidence>
<dbReference type="GO" id="GO:0005886">
    <property type="term" value="C:plasma membrane"/>
    <property type="evidence" value="ECO:0007669"/>
    <property type="project" value="UniProtKB-SubCell"/>
</dbReference>
<protein>
    <recommendedName>
        <fullName evidence="5">UPF0182 protein CYJ26_08510</fullName>
    </recommendedName>
</protein>
<proteinExistence type="inferred from homology"/>
<dbReference type="PANTHER" id="PTHR39344">
    <property type="entry name" value="UPF0182 PROTEIN SLL1060"/>
    <property type="match status" value="1"/>
</dbReference>
<dbReference type="GO" id="GO:0005576">
    <property type="term" value="C:extracellular region"/>
    <property type="evidence" value="ECO:0007669"/>
    <property type="project" value="TreeGrafter"/>
</dbReference>
<feature type="region of interest" description="Disordered" evidence="6">
    <location>
        <begin position="1"/>
        <end position="150"/>
    </location>
</feature>
<gene>
    <name evidence="7" type="ORF">CYJ26_08510</name>
</gene>
<reference evidence="7 8" key="1">
    <citation type="submission" date="2017-12" db="EMBL/GenBank/DDBJ databases">
        <title>Phylogenetic diversity of female urinary microbiome.</title>
        <authorList>
            <person name="Thomas-White K."/>
            <person name="Wolfe A.J."/>
        </authorList>
    </citation>
    <scope>NUCLEOTIDE SEQUENCE [LARGE SCALE GENOMIC DNA]</scope>
    <source>
        <strain evidence="7 8">UMB0319</strain>
    </source>
</reference>
<feature type="compositionally biased region" description="Basic and acidic residues" evidence="6">
    <location>
        <begin position="627"/>
        <end position="640"/>
    </location>
</feature>
<dbReference type="Pfam" id="PF03699">
    <property type="entry name" value="UPF0182"/>
    <property type="match status" value="1"/>
</dbReference>
<feature type="transmembrane region" description="Helical" evidence="5">
    <location>
        <begin position="387"/>
        <end position="409"/>
    </location>
</feature>
<feature type="transmembrane region" description="Helical" evidence="5">
    <location>
        <begin position="152"/>
        <end position="172"/>
    </location>
</feature>
<dbReference type="PANTHER" id="PTHR39344:SF1">
    <property type="entry name" value="UPF0182 PROTEIN SLL1060"/>
    <property type="match status" value="1"/>
</dbReference>
<keyword evidence="4 5" id="KW-0472">Membrane</keyword>
<feature type="transmembrane region" description="Helical" evidence="5">
    <location>
        <begin position="347"/>
        <end position="367"/>
    </location>
</feature>
<comment type="caution">
    <text evidence="7">The sequence shown here is derived from an EMBL/GenBank/DDBJ whole genome shotgun (WGS) entry which is preliminary data.</text>
</comment>
<feature type="transmembrane region" description="Helical" evidence="5">
    <location>
        <begin position="251"/>
        <end position="272"/>
    </location>
</feature>
<keyword evidence="2 5" id="KW-0812">Transmembrane</keyword>
<dbReference type="InterPro" id="IPR005372">
    <property type="entry name" value="UPF0182"/>
</dbReference>
<evidence type="ECO:0000256" key="4">
    <source>
        <dbReference type="ARBA" id="ARBA00023136"/>
    </source>
</evidence>
<evidence type="ECO:0000313" key="8">
    <source>
        <dbReference type="Proteomes" id="UP000234778"/>
    </source>
</evidence>